<dbReference type="GO" id="GO:0016787">
    <property type="term" value="F:hydrolase activity"/>
    <property type="evidence" value="ECO:0007669"/>
    <property type="project" value="UniProtKB-KW"/>
</dbReference>
<dbReference type="InterPro" id="IPR050126">
    <property type="entry name" value="Ap4A_hydrolase"/>
</dbReference>
<keyword evidence="2" id="KW-0378">Hydrolase</keyword>
<evidence type="ECO:0000313" key="3">
    <source>
        <dbReference type="Proteomes" id="UP001596152"/>
    </source>
</evidence>
<evidence type="ECO:0000313" key="2">
    <source>
        <dbReference type="EMBL" id="MFC5344607.1"/>
    </source>
</evidence>
<dbReference type="PANTHER" id="PTHR42850">
    <property type="entry name" value="METALLOPHOSPHOESTERASE"/>
    <property type="match status" value="1"/>
</dbReference>
<comment type="caution">
    <text evidence="2">The sequence shown here is derived from an EMBL/GenBank/DDBJ whole genome shotgun (WGS) entry which is preliminary data.</text>
</comment>
<proteinExistence type="predicted"/>
<organism evidence="2 3">
    <name type="scientific">Brevundimonas staleyi</name>
    <dbReference type="NCBI Taxonomy" id="74326"/>
    <lineage>
        <taxon>Bacteria</taxon>
        <taxon>Pseudomonadati</taxon>
        <taxon>Pseudomonadota</taxon>
        <taxon>Alphaproteobacteria</taxon>
        <taxon>Caulobacterales</taxon>
        <taxon>Caulobacteraceae</taxon>
        <taxon>Brevundimonas</taxon>
    </lineage>
</organism>
<evidence type="ECO:0000259" key="1">
    <source>
        <dbReference type="Pfam" id="PF00149"/>
    </source>
</evidence>
<dbReference type="EMBL" id="JBHSLF010000022">
    <property type="protein sequence ID" value="MFC5344607.1"/>
    <property type="molecule type" value="Genomic_DNA"/>
</dbReference>
<dbReference type="InterPro" id="IPR004843">
    <property type="entry name" value="Calcineurin-like_PHP"/>
</dbReference>
<protein>
    <submittedName>
        <fullName evidence="2">Metallophosphoesterase family protein</fullName>
        <ecNumber evidence="2">3.1.-.-</ecNumber>
    </submittedName>
</protein>
<dbReference type="InterPro" id="IPR029052">
    <property type="entry name" value="Metallo-depent_PP-like"/>
</dbReference>
<name>A0ABW0FSB3_9CAUL</name>
<accession>A0ABW0FSB3</accession>
<sequence length="269" mass="29223">MLSRLFPNRPARRVSRTPADCVVWAVGDIHGRSDLADRLIQAIRADLHAAEAKRKVVVFLGDYVDRGLDSRGVLNQLCNLAADPALEVHFIKGNHEERMEAFLHDPMVGPSWCDYGGRDTLVSYGVNPPPMRGDAQAWAEASRGLAEALPESHQDLLASQELSVSIGDYFFAHAGARPGIALPVQAPEDLMWIRQPFLDHSALFEQVVVHGHTPTEAVHSDARRIGVDTGAYATNVLSAVRLEGETRILLQATGRAGRVSITTGALATV</sequence>
<feature type="domain" description="Calcineurin-like phosphoesterase" evidence="1">
    <location>
        <begin position="23"/>
        <end position="224"/>
    </location>
</feature>
<dbReference type="Pfam" id="PF00149">
    <property type="entry name" value="Metallophos"/>
    <property type="match status" value="1"/>
</dbReference>
<dbReference type="SUPFAM" id="SSF56300">
    <property type="entry name" value="Metallo-dependent phosphatases"/>
    <property type="match status" value="1"/>
</dbReference>
<dbReference type="EC" id="3.1.-.-" evidence="2"/>
<gene>
    <name evidence="2" type="ORF">ACFPIE_11830</name>
</gene>
<dbReference type="Proteomes" id="UP001596152">
    <property type="component" value="Unassembled WGS sequence"/>
</dbReference>
<dbReference type="Gene3D" id="3.60.21.10">
    <property type="match status" value="1"/>
</dbReference>
<dbReference type="PANTHER" id="PTHR42850:SF4">
    <property type="entry name" value="ZINC-DEPENDENT ENDOPOLYPHOSPHATASE"/>
    <property type="match status" value="1"/>
</dbReference>
<dbReference type="CDD" id="cd00144">
    <property type="entry name" value="MPP_PPP_family"/>
    <property type="match status" value="1"/>
</dbReference>
<dbReference type="RefSeq" id="WP_374037148.1">
    <property type="nucleotide sequence ID" value="NZ_CP169082.1"/>
</dbReference>
<keyword evidence="3" id="KW-1185">Reference proteome</keyword>
<reference evidence="3" key="1">
    <citation type="journal article" date="2019" name="Int. J. Syst. Evol. Microbiol.">
        <title>The Global Catalogue of Microorganisms (GCM) 10K type strain sequencing project: providing services to taxonomists for standard genome sequencing and annotation.</title>
        <authorList>
            <consortium name="The Broad Institute Genomics Platform"/>
            <consortium name="The Broad Institute Genome Sequencing Center for Infectious Disease"/>
            <person name="Wu L."/>
            <person name="Ma J."/>
        </authorList>
    </citation>
    <scope>NUCLEOTIDE SEQUENCE [LARGE SCALE GENOMIC DNA]</scope>
    <source>
        <strain evidence="3">JCM 12125</strain>
    </source>
</reference>